<dbReference type="OrthoDB" id="10265389at2759"/>
<evidence type="ECO:0000256" key="6">
    <source>
        <dbReference type="ARBA" id="ARBA00023015"/>
    </source>
</evidence>
<evidence type="ECO:0000256" key="8">
    <source>
        <dbReference type="ARBA" id="ARBA00023163"/>
    </source>
</evidence>
<dbReference type="GO" id="GO:0030014">
    <property type="term" value="C:CCR4-NOT complex"/>
    <property type="evidence" value="ECO:0007669"/>
    <property type="project" value="InterPro"/>
</dbReference>
<keyword evidence="9" id="KW-0539">Nucleus</keyword>
<accession>I1C2M4</accession>
<evidence type="ECO:0000256" key="1">
    <source>
        <dbReference type="ARBA" id="ARBA00004123"/>
    </source>
</evidence>
<evidence type="ECO:0000256" key="7">
    <source>
        <dbReference type="ARBA" id="ARBA00023158"/>
    </source>
</evidence>
<comment type="subcellular location">
    <subcellularLocation>
        <location evidence="2">Cytoplasm</location>
    </subcellularLocation>
    <subcellularLocation>
        <location evidence="1">Nucleus</location>
    </subcellularLocation>
</comment>
<dbReference type="PANTHER" id="PTHR15975:SF0">
    <property type="entry name" value="CCR4-NOT TRANSCRIPTION COMPLEX SUBUNIT 11"/>
    <property type="match status" value="1"/>
</dbReference>
<dbReference type="Proteomes" id="UP000009138">
    <property type="component" value="Unassembled WGS sequence"/>
</dbReference>
<keyword evidence="7" id="KW-0943">RNA-mediated gene silencing</keyword>
<proteinExistence type="inferred from homology"/>
<dbReference type="RefSeq" id="XP_067518100.1">
    <property type="nucleotide sequence ID" value="XM_067661999.1"/>
</dbReference>
<dbReference type="Pfam" id="PF10155">
    <property type="entry name" value="CNOT11"/>
    <property type="match status" value="1"/>
</dbReference>
<name>I1C2M4_RHIO9</name>
<dbReference type="GO" id="GO:0005634">
    <property type="term" value="C:nucleus"/>
    <property type="evidence" value="ECO:0007669"/>
    <property type="project" value="UniProtKB-SubCell"/>
</dbReference>
<organism evidence="10 11">
    <name type="scientific">Rhizopus delemar (strain RA 99-880 / ATCC MYA-4621 / FGSC 9543 / NRRL 43880)</name>
    <name type="common">Mucormycosis agent</name>
    <name type="synonym">Rhizopus arrhizus var. delemar</name>
    <dbReference type="NCBI Taxonomy" id="246409"/>
    <lineage>
        <taxon>Eukaryota</taxon>
        <taxon>Fungi</taxon>
        <taxon>Fungi incertae sedis</taxon>
        <taxon>Mucoromycota</taxon>
        <taxon>Mucoromycotina</taxon>
        <taxon>Mucoromycetes</taxon>
        <taxon>Mucorales</taxon>
        <taxon>Mucorineae</taxon>
        <taxon>Rhizopodaceae</taxon>
        <taxon>Rhizopus</taxon>
    </lineage>
</organism>
<dbReference type="EMBL" id="CH476736">
    <property type="protein sequence ID" value="EIE82704.1"/>
    <property type="molecule type" value="Genomic_DNA"/>
</dbReference>
<dbReference type="VEuPathDB" id="FungiDB:RO3G_07409"/>
<keyword evidence="6" id="KW-0805">Transcription regulation</keyword>
<reference evidence="10 11" key="1">
    <citation type="journal article" date="2009" name="PLoS Genet.">
        <title>Genomic analysis of the basal lineage fungus Rhizopus oryzae reveals a whole-genome duplication.</title>
        <authorList>
            <person name="Ma L.-J."/>
            <person name="Ibrahim A.S."/>
            <person name="Skory C."/>
            <person name="Grabherr M.G."/>
            <person name="Burger G."/>
            <person name="Butler M."/>
            <person name="Elias M."/>
            <person name="Idnurm A."/>
            <person name="Lang B.F."/>
            <person name="Sone T."/>
            <person name="Abe A."/>
            <person name="Calvo S.E."/>
            <person name="Corrochano L.M."/>
            <person name="Engels R."/>
            <person name="Fu J."/>
            <person name="Hansberg W."/>
            <person name="Kim J.-M."/>
            <person name="Kodira C.D."/>
            <person name="Koehrsen M.J."/>
            <person name="Liu B."/>
            <person name="Miranda-Saavedra D."/>
            <person name="O'Leary S."/>
            <person name="Ortiz-Castellanos L."/>
            <person name="Poulter R."/>
            <person name="Rodriguez-Romero J."/>
            <person name="Ruiz-Herrera J."/>
            <person name="Shen Y.-Q."/>
            <person name="Zeng Q."/>
            <person name="Galagan J."/>
            <person name="Birren B.W."/>
            <person name="Cuomo C.A."/>
            <person name="Wickes B.L."/>
        </authorList>
    </citation>
    <scope>NUCLEOTIDE SEQUENCE [LARGE SCALE GENOMIC DNA]</scope>
    <source>
        <strain evidence="11">RA 99-880 / ATCC MYA-4621 / FGSC 9543 / NRRL 43880</strain>
    </source>
</reference>
<evidence type="ECO:0000313" key="11">
    <source>
        <dbReference type="Proteomes" id="UP000009138"/>
    </source>
</evidence>
<dbReference type="PANTHER" id="PTHR15975">
    <property type="entry name" value="CCR4-NOT TRANSCRIPTION COMPLEX SUBUNIT 11"/>
    <property type="match status" value="1"/>
</dbReference>
<protein>
    <recommendedName>
        <fullName evidence="4">CCR4-NOT transcription complex subunit 11</fullName>
    </recommendedName>
</protein>
<evidence type="ECO:0000256" key="9">
    <source>
        <dbReference type="ARBA" id="ARBA00023242"/>
    </source>
</evidence>
<dbReference type="GO" id="GO:0005737">
    <property type="term" value="C:cytoplasm"/>
    <property type="evidence" value="ECO:0007669"/>
    <property type="project" value="UniProtKB-SubCell"/>
</dbReference>
<dbReference type="AlphaFoldDB" id="I1C2M4"/>
<keyword evidence="5" id="KW-0963">Cytoplasm</keyword>
<gene>
    <name evidence="10" type="ORF">RO3G_07409</name>
</gene>
<dbReference type="STRING" id="246409.I1C2M4"/>
<keyword evidence="8" id="KW-0804">Transcription</keyword>
<keyword evidence="11" id="KW-1185">Reference proteome</keyword>
<sequence>MAGKRPLTLSENEILRKEKLSDYPLSTYVLPNELPALINLNQFLAFDILSLLLNSDKTEDIRSCDQLEDGLIKDKQVKQVAKFIQSLLEQDIISMTEYFVEIQAFCVSYMKIKGVVQLFRLASNEARQINE</sequence>
<dbReference type="GeneID" id="93614380"/>
<evidence type="ECO:0000256" key="2">
    <source>
        <dbReference type="ARBA" id="ARBA00004496"/>
    </source>
</evidence>
<dbReference type="eggNOG" id="KOG4508">
    <property type="taxonomic scope" value="Eukaryota"/>
</dbReference>
<dbReference type="GO" id="GO:0031047">
    <property type="term" value="P:regulatory ncRNA-mediated gene silencing"/>
    <property type="evidence" value="ECO:0007669"/>
    <property type="project" value="UniProtKB-KW"/>
</dbReference>
<comment type="similarity">
    <text evidence="3">Belongs to the CNOT11 family.</text>
</comment>
<dbReference type="InParanoid" id="I1C2M4"/>
<evidence type="ECO:0000313" key="10">
    <source>
        <dbReference type="EMBL" id="EIE82704.1"/>
    </source>
</evidence>
<evidence type="ECO:0000256" key="5">
    <source>
        <dbReference type="ARBA" id="ARBA00022490"/>
    </source>
</evidence>
<dbReference type="InterPro" id="IPR019312">
    <property type="entry name" value="CNOT11"/>
</dbReference>
<evidence type="ECO:0000256" key="3">
    <source>
        <dbReference type="ARBA" id="ARBA00008030"/>
    </source>
</evidence>
<evidence type="ECO:0000256" key="4">
    <source>
        <dbReference type="ARBA" id="ARBA00014872"/>
    </source>
</evidence>